<protein>
    <submittedName>
        <fullName evidence="1">Uncharacterized protein</fullName>
    </submittedName>
</protein>
<evidence type="ECO:0000313" key="1">
    <source>
        <dbReference type="EMBL" id="ARF08259.1"/>
    </source>
</evidence>
<organism evidence="1">
    <name type="scientific">Catovirus CTV1</name>
    <dbReference type="NCBI Taxonomy" id="1977631"/>
    <lineage>
        <taxon>Viruses</taxon>
        <taxon>Varidnaviria</taxon>
        <taxon>Bamfordvirae</taxon>
        <taxon>Nucleocytoviricota</taxon>
        <taxon>Megaviricetes</taxon>
        <taxon>Imitervirales</taxon>
        <taxon>Mimiviridae</taxon>
        <taxon>Klosneuvirinae</taxon>
        <taxon>Catovirus</taxon>
    </lineage>
</organism>
<reference evidence="1" key="1">
    <citation type="journal article" date="2017" name="Science">
        <title>Giant viruses with an expanded complement of translation system components.</title>
        <authorList>
            <person name="Schulz F."/>
            <person name="Yutin N."/>
            <person name="Ivanova N.N."/>
            <person name="Ortega D.R."/>
            <person name="Lee T.K."/>
            <person name="Vierheilig J."/>
            <person name="Daims H."/>
            <person name="Horn M."/>
            <person name="Wagner M."/>
            <person name="Jensen G.J."/>
            <person name="Kyrpides N.C."/>
            <person name="Koonin E.V."/>
            <person name="Woyke T."/>
        </authorList>
    </citation>
    <scope>NUCLEOTIDE SEQUENCE</scope>
    <source>
        <strain evidence="1">CTV1</strain>
    </source>
</reference>
<gene>
    <name evidence="1" type="ORF">Catovirus_1_309</name>
</gene>
<proteinExistence type="predicted"/>
<dbReference type="EMBL" id="KY684083">
    <property type="protein sequence ID" value="ARF08259.1"/>
    <property type="molecule type" value="Genomic_DNA"/>
</dbReference>
<accession>A0A1V0S980</accession>
<name>A0A1V0S980_9VIRU</name>
<sequence>MVTTVKYFFNSIFFLFDKSKLLYMENFNLISNISKKDSGICYFIDTHINEKYTFIISAFMKTGTVANISKNDDIIYKIDKKFVIHQINFNGNDSKIKFSITFPDKNIRSVLKIYFVGVIDINNNNVSLGSLINLHKPKICYYENMNYWKIFTKIKQLNKNKYIAVENKNNFEEIFEIFDNDFGKILLKSDISVGDYVDNMFVFPLNLKQYYLNMFKSKIFFI</sequence>